<reference evidence="2 3" key="1">
    <citation type="submission" date="2017-11" db="EMBL/GenBank/DDBJ databases">
        <title>De-novo sequencing of pomegranate (Punica granatum L.) genome.</title>
        <authorList>
            <person name="Akparov Z."/>
            <person name="Amiraslanov A."/>
            <person name="Hajiyeva S."/>
            <person name="Abbasov M."/>
            <person name="Kaur K."/>
            <person name="Hamwieh A."/>
            <person name="Solovyev V."/>
            <person name="Salamov A."/>
            <person name="Braich B."/>
            <person name="Kosarev P."/>
            <person name="Mahmoud A."/>
            <person name="Hajiyev E."/>
            <person name="Babayeva S."/>
            <person name="Izzatullayeva V."/>
            <person name="Mammadov A."/>
            <person name="Mammadov A."/>
            <person name="Sharifova S."/>
            <person name="Ojaghi J."/>
            <person name="Eynullazada K."/>
            <person name="Bayramov B."/>
            <person name="Abdulazimova A."/>
            <person name="Shahmuradov I."/>
        </authorList>
    </citation>
    <scope>NUCLEOTIDE SEQUENCE [LARGE SCALE GENOMIC DNA]</scope>
    <source>
        <strain evidence="3">cv. AG2017</strain>
        <tissue evidence="2">Leaf</tissue>
    </source>
</reference>
<name>A0A2I0KLX6_PUNGR</name>
<accession>A0A2I0KLX6</accession>
<sequence>MWPTLIEAGLCWPLYADVVELCRRLTIAPSLLPLNSWSLWFTFRVYCQLHDIVDFLNAFLHFFRFYENPYGLIYEYFFTPLYGRMRILHGYPNTNSYGSLFKYRTLTATLAGSVSPAPTHDGALRGANAPMPSNAPAVVLPTASGAPVSRSTRPHEECESFTERQKKKDSSIEDFGVPSQLLEFIYLRKYKQQKRDFLEMARTEVLHSCYEVMKLCDVAKLKKANDNKKHLAKEAETSRQATREELGQL</sequence>
<gene>
    <name evidence="2" type="ORF">CRG98_010104</name>
</gene>
<dbReference type="AlphaFoldDB" id="A0A2I0KLX6"/>
<evidence type="ECO:0000313" key="2">
    <source>
        <dbReference type="EMBL" id="PKI69501.1"/>
    </source>
</evidence>
<feature type="compositionally biased region" description="Basic and acidic residues" evidence="1">
    <location>
        <begin position="153"/>
        <end position="171"/>
    </location>
</feature>
<feature type="region of interest" description="Disordered" evidence="1">
    <location>
        <begin position="226"/>
        <end position="249"/>
    </location>
</feature>
<dbReference type="EMBL" id="PGOL01000498">
    <property type="protein sequence ID" value="PKI69501.1"/>
    <property type="molecule type" value="Genomic_DNA"/>
</dbReference>
<proteinExistence type="predicted"/>
<keyword evidence="3" id="KW-1185">Reference proteome</keyword>
<dbReference type="Proteomes" id="UP000233551">
    <property type="component" value="Unassembled WGS sequence"/>
</dbReference>
<evidence type="ECO:0000256" key="1">
    <source>
        <dbReference type="SAM" id="MobiDB-lite"/>
    </source>
</evidence>
<protein>
    <submittedName>
        <fullName evidence="2">Uncharacterized protein</fullName>
    </submittedName>
</protein>
<feature type="region of interest" description="Disordered" evidence="1">
    <location>
        <begin position="144"/>
        <end position="172"/>
    </location>
</feature>
<organism evidence="2 3">
    <name type="scientific">Punica granatum</name>
    <name type="common">Pomegranate</name>
    <dbReference type="NCBI Taxonomy" id="22663"/>
    <lineage>
        <taxon>Eukaryota</taxon>
        <taxon>Viridiplantae</taxon>
        <taxon>Streptophyta</taxon>
        <taxon>Embryophyta</taxon>
        <taxon>Tracheophyta</taxon>
        <taxon>Spermatophyta</taxon>
        <taxon>Magnoliopsida</taxon>
        <taxon>eudicotyledons</taxon>
        <taxon>Gunneridae</taxon>
        <taxon>Pentapetalae</taxon>
        <taxon>rosids</taxon>
        <taxon>malvids</taxon>
        <taxon>Myrtales</taxon>
        <taxon>Lythraceae</taxon>
        <taxon>Punica</taxon>
    </lineage>
</organism>
<comment type="caution">
    <text evidence="2">The sequence shown here is derived from an EMBL/GenBank/DDBJ whole genome shotgun (WGS) entry which is preliminary data.</text>
</comment>
<evidence type="ECO:0000313" key="3">
    <source>
        <dbReference type="Proteomes" id="UP000233551"/>
    </source>
</evidence>